<dbReference type="SMART" id="SM00646">
    <property type="entry name" value="Ami_3"/>
    <property type="match status" value="1"/>
</dbReference>
<sequence length="118" mass="13193">VAARENATVTKNLSKMTKIVEKIARNNKIVESKELARTIQKNLVRRLSSRYKNVRDLSAKGGPFFVLIAGEIPSVLVEISHLSNTTDEARLKTSQYRQLVAQGIYDGIIEYIQSFGKG</sequence>
<dbReference type="InterPro" id="IPR050695">
    <property type="entry name" value="N-acetylmuramoyl_amidase_3"/>
</dbReference>
<dbReference type="PANTHER" id="PTHR30404">
    <property type="entry name" value="N-ACETYLMURAMOYL-L-ALANINE AMIDASE"/>
    <property type="match status" value="1"/>
</dbReference>
<feature type="non-terminal residue" evidence="3">
    <location>
        <position position="1"/>
    </location>
</feature>
<keyword evidence="1" id="KW-0378">Hydrolase</keyword>
<feature type="domain" description="MurNAc-LAA" evidence="2">
    <location>
        <begin position="3"/>
        <end position="109"/>
    </location>
</feature>
<dbReference type="EMBL" id="BARS01043785">
    <property type="protein sequence ID" value="GAG29465.1"/>
    <property type="molecule type" value="Genomic_DNA"/>
</dbReference>
<gene>
    <name evidence="3" type="ORF">S01H1_66242</name>
</gene>
<dbReference type="CDD" id="cd02696">
    <property type="entry name" value="MurNAc-LAA"/>
    <property type="match status" value="1"/>
</dbReference>
<comment type="caution">
    <text evidence="3">The sequence shown here is derived from an EMBL/GenBank/DDBJ whole genome shotgun (WGS) entry which is preliminary data.</text>
</comment>
<dbReference type="GO" id="GO:0009253">
    <property type="term" value="P:peptidoglycan catabolic process"/>
    <property type="evidence" value="ECO:0007669"/>
    <property type="project" value="InterPro"/>
</dbReference>
<proteinExistence type="predicted"/>
<dbReference type="Pfam" id="PF01520">
    <property type="entry name" value="Amidase_3"/>
    <property type="match status" value="1"/>
</dbReference>
<dbReference type="SUPFAM" id="SSF53187">
    <property type="entry name" value="Zn-dependent exopeptidases"/>
    <property type="match status" value="1"/>
</dbReference>
<accession>X0WFP1</accession>
<name>X0WFP1_9ZZZZ</name>
<organism evidence="3">
    <name type="scientific">marine sediment metagenome</name>
    <dbReference type="NCBI Taxonomy" id="412755"/>
    <lineage>
        <taxon>unclassified sequences</taxon>
        <taxon>metagenomes</taxon>
        <taxon>ecological metagenomes</taxon>
    </lineage>
</organism>
<dbReference type="InterPro" id="IPR002508">
    <property type="entry name" value="MurNAc-LAA_cat"/>
</dbReference>
<dbReference type="PANTHER" id="PTHR30404:SF0">
    <property type="entry name" value="N-ACETYLMURAMOYL-L-ALANINE AMIDASE AMIC"/>
    <property type="match status" value="1"/>
</dbReference>
<dbReference type="GO" id="GO:0008745">
    <property type="term" value="F:N-acetylmuramoyl-L-alanine amidase activity"/>
    <property type="evidence" value="ECO:0007669"/>
    <property type="project" value="InterPro"/>
</dbReference>
<evidence type="ECO:0000259" key="2">
    <source>
        <dbReference type="SMART" id="SM00646"/>
    </source>
</evidence>
<dbReference type="GO" id="GO:0030288">
    <property type="term" value="C:outer membrane-bounded periplasmic space"/>
    <property type="evidence" value="ECO:0007669"/>
    <property type="project" value="TreeGrafter"/>
</dbReference>
<dbReference type="Gene3D" id="3.40.630.40">
    <property type="entry name" value="Zn-dependent exopeptidases"/>
    <property type="match status" value="1"/>
</dbReference>
<reference evidence="3" key="1">
    <citation type="journal article" date="2014" name="Front. Microbiol.">
        <title>High frequency of phylogenetically diverse reductive dehalogenase-homologous genes in deep subseafloor sedimentary metagenomes.</title>
        <authorList>
            <person name="Kawai M."/>
            <person name="Futagami T."/>
            <person name="Toyoda A."/>
            <person name="Takaki Y."/>
            <person name="Nishi S."/>
            <person name="Hori S."/>
            <person name="Arai W."/>
            <person name="Tsubouchi T."/>
            <person name="Morono Y."/>
            <person name="Uchiyama I."/>
            <person name="Ito T."/>
            <person name="Fujiyama A."/>
            <person name="Inagaki F."/>
            <person name="Takami H."/>
        </authorList>
    </citation>
    <scope>NUCLEOTIDE SEQUENCE</scope>
    <source>
        <strain evidence="3">Expedition CK06-06</strain>
    </source>
</reference>
<protein>
    <recommendedName>
        <fullName evidence="2">MurNAc-LAA domain-containing protein</fullName>
    </recommendedName>
</protein>
<dbReference type="AlphaFoldDB" id="X0WFP1"/>
<evidence type="ECO:0000313" key="3">
    <source>
        <dbReference type="EMBL" id="GAG29465.1"/>
    </source>
</evidence>
<evidence type="ECO:0000256" key="1">
    <source>
        <dbReference type="ARBA" id="ARBA00022801"/>
    </source>
</evidence>